<feature type="coiled-coil region" evidence="1">
    <location>
        <begin position="236"/>
        <end position="265"/>
    </location>
</feature>
<sequence>MASKKSYSRYFIILQEDEKGYALEREKSSSGYVKLEKKNNKCKVYFYAQNINPDMEPYYMVLVCDDKNKKKLVVTGKLSTDEQGRIDVNSEYELDNIANSKISMSHIIGASIAKVIDNNIISLMSGFTNNDVPRDWKGYEVVKVYKEERKDEEEKPTEKEKETRKNSDISEVKEELDSKEFKEYEEKVQSKVDDNKEVREDKDEIPAKNEEEVKCESREINDTIETNIRKEPMENVDEKEIELEKESVEEKEVELERENVQEKEISVKKEPVTAEVEMKEFKKCTECEINKEIEHSVDTKYDKEDDTSIKEKEYVDMFMNEIGTLDNNEEIEYCTLEDMVRKHKKHKKHMDDCCCKNNYPIGKLGNYFKGICCGFEEVDHISKEIPYSVWYKVPVKDLDDMYDNSDYHRYTVMYYPMLCYYSYICKHEHYCMGYKCNKEGKLMYIMYAIPGTKSKECQPYGGRTGFVTWVPCKNKKDYGYWIMFYDFRKSTVVIPIKKC</sequence>
<evidence type="ECO:0000313" key="3">
    <source>
        <dbReference type="EMBL" id="VTQ94508.1"/>
    </source>
</evidence>
<dbReference type="OrthoDB" id="1705475at2"/>
<evidence type="ECO:0000313" key="4">
    <source>
        <dbReference type="Proteomes" id="UP000308489"/>
    </source>
</evidence>
<evidence type="ECO:0000256" key="1">
    <source>
        <dbReference type="SAM" id="Coils"/>
    </source>
</evidence>
<dbReference type="Proteomes" id="UP000308489">
    <property type="component" value="Chromosome 1"/>
</dbReference>
<keyword evidence="1" id="KW-0175">Coiled coil</keyword>
<dbReference type="KEGG" id="hhw:NCTC503_02336"/>
<evidence type="ECO:0000256" key="2">
    <source>
        <dbReference type="SAM" id="MobiDB-lite"/>
    </source>
</evidence>
<proteinExistence type="predicted"/>
<dbReference type="AlphaFoldDB" id="A0A4U9RS11"/>
<gene>
    <name evidence="3" type="ORF">NCTC503_02336</name>
</gene>
<accession>A0A4U9RS11</accession>
<feature type="region of interest" description="Disordered" evidence="2">
    <location>
        <begin position="148"/>
        <end position="211"/>
    </location>
</feature>
<dbReference type="EMBL" id="LR590481">
    <property type="protein sequence ID" value="VTQ94508.1"/>
    <property type="molecule type" value="Genomic_DNA"/>
</dbReference>
<keyword evidence="3" id="KW-0472">Membrane</keyword>
<keyword evidence="3" id="KW-0812">Transmembrane</keyword>
<name>A0A4U9RS11_HATHI</name>
<reference evidence="3 4" key="1">
    <citation type="submission" date="2019-05" db="EMBL/GenBank/DDBJ databases">
        <authorList>
            <consortium name="Pathogen Informatics"/>
        </authorList>
    </citation>
    <scope>NUCLEOTIDE SEQUENCE [LARGE SCALE GENOMIC DNA]</scope>
    <source>
        <strain evidence="3 4">NCTC503</strain>
    </source>
</reference>
<protein>
    <submittedName>
        <fullName evidence="3">Putative transmembrane protein</fullName>
    </submittedName>
</protein>
<dbReference type="RefSeq" id="WP_138210871.1">
    <property type="nucleotide sequence ID" value="NZ_CBCRUQ010000002.1"/>
</dbReference>
<keyword evidence="4" id="KW-1185">Reference proteome</keyword>
<organism evidence="3 4">
    <name type="scientific">Hathewaya histolytica</name>
    <name type="common">Clostridium histolyticum</name>
    <dbReference type="NCBI Taxonomy" id="1498"/>
    <lineage>
        <taxon>Bacteria</taxon>
        <taxon>Bacillati</taxon>
        <taxon>Bacillota</taxon>
        <taxon>Clostridia</taxon>
        <taxon>Eubacteriales</taxon>
        <taxon>Clostridiaceae</taxon>
        <taxon>Hathewaya</taxon>
    </lineage>
</organism>